<feature type="domain" description="C2" evidence="2">
    <location>
        <begin position="3"/>
        <end position="126"/>
    </location>
</feature>
<dbReference type="InterPro" id="IPR000008">
    <property type="entry name" value="C2_dom"/>
</dbReference>
<evidence type="ECO:0000256" key="1">
    <source>
        <dbReference type="SAM" id="MobiDB-lite"/>
    </source>
</evidence>
<feature type="region of interest" description="Disordered" evidence="1">
    <location>
        <begin position="34"/>
        <end position="57"/>
    </location>
</feature>
<dbReference type="Pfam" id="PF00168">
    <property type="entry name" value="C2"/>
    <property type="match status" value="1"/>
</dbReference>
<evidence type="ECO:0000313" key="3">
    <source>
        <dbReference type="Proteomes" id="UP000095280"/>
    </source>
</evidence>
<dbReference type="SUPFAM" id="SSF49562">
    <property type="entry name" value="C2 domain (Calcium/lipid-binding domain, CaLB)"/>
    <property type="match status" value="1"/>
</dbReference>
<dbReference type="Gene3D" id="2.60.40.150">
    <property type="entry name" value="C2 domain"/>
    <property type="match status" value="1"/>
</dbReference>
<dbReference type="GO" id="GO:0070382">
    <property type="term" value="C:exocytic vesicle"/>
    <property type="evidence" value="ECO:0007669"/>
    <property type="project" value="TreeGrafter"/>
</dbReference>
<proteinExistence type="predicted"/>
<dbReference type="GO" id="GO:0017156">
    <property type="term" value="P:calcium-ion regulated exocytosis"/>
    <property type="evidence" value="ECO:0007669"/>
    <property type="project" value="TreeGrafter"/>
</dbReference>
<dbReference type="AlphaFoldDB" id="A0A1I8GIQ1"/>
<keyword evidence="3" id="KW-1185">Reference proteome</keyword>
<dbReference type="GO" id="GO:0001786">
    <property type="term" value="F:phosphatidylserine binding"/>
    <property type="evidence" value="ECO:0007669"/>
    <property type="project" value="TreeGrafter"/>
</dbReference>
<dbReference type="GO" id="GO:0005509">
    <property type="term" value="F:calcium ion binding"/>
    <property type="evidence" value="ECO:0007669"/>
    <property type="project" value="TreeGrafter"/>
</dbReference>
<dbReference type="PROSITE" id="PS50004">
    <property type="entry name" value="C2"/>
    <property type="match status" value="1"/>
</dbReference>
<organism evidence="3 4">
    <name type="scientific">Macrostomum lignano</name>
    <dbReference type="NCBI Taxonomy" id="282301"/>
    <lineage>
        <taxon>Eukaryota</taxon>
        <taxon>Metazoa</taxon>
        <taxon>Spiralia</taxon>
        <taxon>Lophotrochozoa</taxon>
        <taxon>Platyhelminthes</taxon>
        <taxon>Rhabditophora</taxon>
        <taxon>Macrostomorpha</taxon>
        <taxon>Macrostomida</taxon>
        <taxon>Macrostomidae</taxon>
        <taxon>Macrostomum</taxon>
    </lineage>
</organism>
<dbReference type="CDD" id="cd00276">
    <property type="entry name" value="C2B_Synaptotagmin"/>
    <property type="match status" value="1"/>
</dbReference>
<dbReference type="Proteomes" id="UP000095280">
    <property type="component" value="Unplaced"/>
</dbReference>
<evidence type="ECO:0000259" key="2">
    <source>
        <dbReference type="PROSITE" id="PS50004"/>
    </source>
</evidence>
<name>A0A1I8GIQ1_9PLAT</name>
<dbReference type="PANTHER" id="PTHR10024:SF383">
    <property type="entry name" value="C2 DOMAIN-CONTAINING PROTEIN"/>
    <property type="match status" value="1"/>
</dbReference>
<evidence type="ECO:0000313" key="4">
    <source>
        <dbReference type="WBParaSite" id="maker-uti_cns_0002153-snap-gene-0.7-mRNA-1"/>
    </source>
</evidence>
<sequence>EHSVGDLQFSMSYLPSAKRLSVSIMKARNLREAHKDRPLGAVKKQKRKKTSSCKTPSNPTWEEALVFNGVVEEDLKRGSLELIVCHDGVLSSTEISRVYLGPDTGGDEYQHWWNMVKSKSASARWHKLHPMNHCHK</sequence>
<dbReference type="PANTHER" id="PTHR10024">
    <property type="entry name" value="SYNAPTOTAGMIN"/>
    <property type="match status" value="1"/>
</dbReference>
<dbReference type="GO" id="GO:0000149">
    <property type="term" value="F:SNARE binding"/>
    <property type="evidence" value="ECO:0007669"/>
    <property type="project" value="TreeGrafter"/>
</dbReference>
<accession>A0A1I8GIQ1</accession>
<protein>
    <submittedName>
        <fullName evidence="4">C2 domain-containing protein</fullName>
    </submittedName>
</protein>
<dbReference type="GO" id="GO:0005886">
    <property type="term" value="C:plasma membrane"/>
    <property type="evidence" value="ECO:0007669"/>
    <property type="project" value="TreeGrafter"/>
</dbReference>
<dbReference type="InterPro" id="IPR035892">
    <property type="entry name" value="C2_domain_sf"/>
</dbReference>
<dbReference type="GO" id="GO:0030276">
    <property type="term" value="F:clathrin binding"/>
    <property type="evidence" value="ECO:0007669"/>
    <property type="project" value="TreeGrafter"/>
</dbReference>
<reference evidence="4" key="1">
    <citation type="submission" date="2016-11" db="UniProtKB">
        <authorList>
            <consortium name="WormBaseParasite"/>
        </authorList>
    </citation>
    <scope>IDENTIFICATION</scope>
</reference>
<dbReference type="WBParaSite" id="maker-uti_cns_0002153-snap-gene-0.7-mRNA-1">
    <property type="protein sequence ID" value="maker-uti_cns_0002153-snap-gene-0.7-mRNA-1"/>
    <property type="gene ID" value="maker-uti_cns_0002153-snap-gene-0.7"/>
</dbReference>
<dbReference type="GO" id="GO:0005544">
    <property type="term" value="F:calcium-dependent phospholipid binding"/>
    <property type="evidence" value="ECO:0007669"/>
    <property type="project" value="TreeGrafter"/>
</dbReference>